<accession>A0A1H8BEU7</accession>
<dbReference type="GO" id="GO:0032259">
    <property type="term" value="P:methylation"/>
    <property type="evidence" value="ECO:0007669"/>
    <property type="project" value="UniProtKB-KW"/>
</dbReference>
<evidence type="ECO:0000313" key="7">
    <source>
        <dbReference type="Proteomes" id="UP000199695"/>
    </source>
</evidence>
<dbReference type="EMBL" id="FOCQ01000002">
    <property type="protein sequence ID" value="SEM81385.1"/>
    <property type="molecule type" value="Genomic_DNA"/>
</dbReference>
<dbReference type="GO" id="GO:0008168">
    <property type="term" value="F:methyltransferase activity"/>
    <property type="evidence" value="ECO:0007669"/>
    <property type="project" value="UniProtKB-KW"/>
</dbReference>
<dbReference type="Proteomes" id="UP000199695">
    <property type="component" value="Unassembled WGS sequence"/>
</dbReference>
<gene>
    <name evidence="6" type="ORF">SAMN05444955_102149</name>
</gene>
<dbReference type="RefSeq" id="WP_089965055.1">
    <property type="nucleotide sequence ID" value="NZ_FOCQ01000002.1"/>
</dbReference>
<reference evidence="6 7" key="1">
    <citation type="submission" date="2016-10" db="EMBL/GenBank/DDBJ databases">
        <authorList>
            <person name="de Groot N.N."/>
        </authorList>
    </citation>
    <scope>NUCLEOTIDE SEQUENCE [LARGE SCALE GENOMIC DNA]</scope>
    <source>
        <strain evidence="6 7">DSM 46701</strain>
    </source>
</reference>
<evidence type="ECO:0000313" key="6">
    <source>
        <dbReference type="EMBL" id="SEM81385.1"/>
    </source>
</evidence>
<dbReference type="Gene3D" id="1.20.120.1630">
    <property type="match status" value="1"/>
</dbReference>
<feature type="transmembrane region" description="Helical" evidence="5">
    <location>
        <begin position="12"/>
        <end position="30"/>
    </location>
</feature>
<keyword evidence="7" id="KW-1185">Reference proteome</keyword>
<evidence type="ECO:0000256" key="4">
    <source>
        <dbReference type="ARBA" id="ARBA00023136"/>
    </source>
</evidence>
<organism evidence="6 7">
    <name type="scientific">Lihuaxuella thermophila</name>
    <dbReference type="NCBI Taxonomy" id="1173111"/>
    <lineage>
        <taxon>Bacteria</taxon>
        <taxon>Bacillati</taxon>
        <taxon>Bacillota</taxon>
        <taxon>Bacilli</taxon>
        <taxon>Bacillales</taxon>
        <taxon>Thermoactinomycetaceae</taxon>
        <taxon>Lihuaxuella</taxon>
    </lineage>
</organism>
<evidence type="ECO:0000256" key="5">
    <source>
        <dbReference type="SAM" id="Phobius"/>
    </source>
</evidence>
<keyword evidence="3 5" id="KW-1133">Transmembrane helix</keyword>
<feature type="transmembrane region" description="Helical" evidence="5">
    <location>
        <begin position="36"/>
        <end position="59"/>
    </location>
</feature>
<dbReference type="STRING" id="1173111.SAMN05444955_102149"/>
<dbReference type="Pfam" id="PF04191">
    <property type="entry name" value="PEMT"/>
    <property type="match status" value="1"/>
</dbReference>
<evidence type="ECO:0000256" key="1">
    <source>
        <dbReference type="ARBA" id="ARBA00004127"/>
    </source>
</evidence>
<keyword evidence="2 5" id="KW-0812">Transmembrane</keyword>
<sequence>MKNSVYSHVKAILAAPFNVTVTIPLLILVLSGDLRIGWAMGGSLIVGTLLLSGGLYLLVTTIRLFARKGEGTLAPWNPPQKLVVAGPYRYVRNPMYSGVLFITGRSGCFRLLLFTRLVSPLLDADTCSYPLL</sequence>
<dbReference type="GO" id="GO:0012505">
    <property type="term" value="C:endomembrane system"/>
    <property type="evidence" value="ECO:0007669"/>
    <property type="project" value="UniProtKB-SubCell"/>
</dbReference>
<evidence type="ECO:0000256" key="3">
    <source>
        <dbReference type="ARBA" id="ARBA00022989"/>
    </source>
</evidence>
<dbReference type="OrthoDB" id="272002at2"/>
<comment type="subcellular location">
    <subcellularLocation>
        <location evidence="1">Endomembrane system</location>
        <topology evidence="1">Multi-pass membrane protein</topology>
    </subcellularLocation>
</comment>
<name>A0A1H8BEU7_9BACL</name>
<keyword evidence="6" id="KW-0808">Transferase</keyword>
<evidence type="ECO:0000256" key="2">
    <source>
        <dbReference type="ARBA" id="ARBA00022692"/>
    </source>
</evidence>
<dbReference type="AlphaFoldDB" id="A0A1H8BEU7"/>
<dbReference type="InterPro" id="IPR007318">
    <property type="entry name" value="Phopholipid_MeTrfase"/>
</dbReference>
<keyword evidence="6" id="KW-0489">Methyltransferase</keyword>
<keyword evidence="4 5" id="KW-0472">Membrane</keyword>
<proteinExistence type="predicted"/>
<protein>
    <submittedName>
        <fullName evidence="6">Phospholipid methyltransferase</fullName>
    </submittedName>
</protein>